<dbReference type="EMBL" id="JAHWGL010000076">
    <property type="protein sequence ID" value="MBW3130059.1"/>
    <property type="molecule type" value="Genomic_DNA"/>
</dbReference>
<evidence type="ECO:0000256" key="1">
    <source>
        <dbReference type="SAM" id="SignalP"/>
    </source>
</evidence>
<evidence type="ECO:0000313" key="2">
    <source>
        <dbReference type="EMBL" id="MBW3130059.1"/>
    </source>
</evidence>
<evidence type="ECO:0008006" key="4">
    <source>
        <dbReference type="Google" id="ProtNLM"/>
    </source>
</evidence>
<proteinExistence type="predicted"/>
<dbReference type="Proteomes" id="UP000826188">
    <property type="component" value="Unassembled WGS sequence"/>
</dbReference>
<name>A0ABS6X2J8_9BACT</name>
<sequence length="241" mass="26970">MPTAFIRLAICAGACVALLGLGGCAAVGRLAQLDDGWYHVEHLGGNDSLATQLRQATRYRVYVQQRTDTLLLSPYTDQPQPTTYTYELQSNHHALLSSRSFDVDVFTLPVKARPPREGVPVQLNTTFSAAVYLGRRLDYYYLHKHTLAPWQHEPRIRATGLGYGVFFGMGSTNVTNDVTRQHAGPEYEGFVLHAGMATIYDARIFNVGLAVGFDNLLGPDRAYWIYQRRPWFGLLFGLDLN</sequence>
<dbReference type="RefSeq" id="WP_219160195.1">
    <property type="nucleotide sequence ID" value="NZ_JAHWGL010000076.1"/>
</dbReference>
<feature type="chain" id="PRO_5047133882" description="Outer membrane protein beta-barrel domain-containing protein" evidence="1">
    <location>
        <begin position="26"/>
        <end position="241"/>
    </location>
</feature>
<gene>
    <name evidence="2" type="ORF">KYK14_15945</name>
</gene>
<keyword evidence="1" id="KW-0732">Signal</keyword>
<protein>
    <recommendedName>
        <fullName evidence="4">Outer membrane protein beta-barrel domain-containing protein</fullName>
    </recommendedName>
</protein>
<dbReference type="PROSITE" id="PS51257">
    <property type="entry name" value="PROKAR_LIPOPROTEIN"/>
    <property type="match status" value="1"/>
</dbReference>
<comment type="caution">
    <text evidence="2">The sequence shown here is derived from an EMBL/GenBank/DDBJ whole genome shotgun (WGS) entry which is preliminary data.</text>
</comment>
<accession>A0ABS6X2J8</accession>
<evidence type="ECO:0000313" key="3">
    <source>
        <dbReference type="Proteomes" id="UP000826188"/>
    </source>
</evidence>
<organism evidence="2 3">
    <name type="scientific">Hymenobacter profundi</name>
    <dbReference type="NCBI Taxonomy" id="1982110"/>
    <lineage>
        <taxon>Bacteria</taxon>
        <taxon>Pseudomonadati</taxon>
        <taxon>Bacteroidota</taxon>
        <taxon>Cytophagia</taxon>
        <taxon>Cytophagales</taxon>
        <taxon>Hymenobacteraceae</taxon>
        <taxon>Hymenobacter</taxon>
    </lineage>
</organism>
<keyword evidence="3" id="KW-1185">Reference proteome</keyword>
<reference evidence="2 3" key="1">
    <citation type="submission" date="2021-07" db="EMBL/GenBank/DDBJ databases">
        <title>Hymenobacter profundi sp. nov., isolated from deep-sea water.</title>
        <authorList>
            <person name="Kim M.K."/>
        </authorList>
    </citation>
    <scope>NUCLEOTIDE SEQUENCE [LARGE SCALE GENOMIC DNA]</scope>
    <source>
        <strain evidence="2 3">M2</strain>
    </source>
</reference>
<feature type="signal peptide" evidence="1">
    <location>
        <begin position="1"/>
        <end position="25"/>
    </location>
</feature>